<organism evidence="2 3">
    <name type="scientific">Prorocentrum cordatum</name>
    <dbReference type="NCBI Taxonomy" id="2364126"/>
    <lineage>
        <taxon>Eukaryota</taxon>
        <taxon>Sar</taxon>
        <taxon>Alveolata</taxon>
        <taxon>Dinophyceae</taxon>
        <taxon>Prorocentrales</taxon>
        <taxon>Prorocentraceae</taxon>
        <taxon>Prorocentrum</taxon>
    </lineage>
</organism>
<feature type="chain" id="PRO_5046649061" evidence="1">
    <location>
        <begin position="35"/>
        <end position="301"/>
    </location>
</feature>
<name>A0ABN9QSR2_9DINO</name>
<keyword evidence="3" id="KW-1185">Reference proteome</keyword>
<keyword evidence="1" id="KW-0732">Signal</keyword>
<feature type="non-terminal residue" evidence="2">
    <location>
        <position position="1"/>
    </location>
</feature>
<protein>
    <submittedName>
        <fullName evidence="2">Uncharacterized protein</fullName>
    </submittedName>
</protein>
<reference evidence="2" key="1">
    <citation type="submission" date="2023-10" db="EMBL/GenBank/DDBJ databases">
        <authorList>
            <person name="Chen Y."/>
            <person name="Shah S."/>
            <person name="Dougan E. K."/>
            <person name="Thang M."/>
            <person name="Chan C."/>
        </authorList>
    </citation>
    <scope>NUCLEOTIDE SEQUENCE [LARGE SCALE GENOMIC DNA]</scope>
</reference>
<evidence type="ECO:0000256" key="1">
    <source>
        <dbReference type="SAM" id="SignalP"/>
    </source>
</evidence>
<dbReference type="EMBL" id="CAUYUJ010004348">
    <property type="protein sequence ID" value="CAK0809237.1"/>
    <property type="molecule type" value="Genomic_DNA"/>
</dbReference>
<comment type="caution">
    <text evidence="2">The sequence shown here is derived from an EMBL/GenBank/DDBJ whole genome shotgun (WGS) entry which is preliminary data.</text>
</comment>
<evidence type="ECO:0000313" key="3">
    <source>
        <dbReference type="Proteomes" id="UP001189429"/>
    </source>
</evidence>
<sequence>AARRNRNGPHLRFARFANMLAMFVLVACMTCSAAAVADSRRASEAPRGGEAPVLEVSLDAPAAPYPEIADLISSLEEDRRAVEAAGMRSVRSNFSHAFEIAQDLIGSAVAELARRSGNSSAQRALATRPWEVAQSRENISFLSRRVGRAAGAAPAVKLNVAPRRPADAAILRAISDIEQRRNLEGARRMEQAASEMAGVTQTVLDALRAGPGADGSAVPAGGLRRAAFSDSAAGFVEFARQGNGPQGGVRAIPPAVPFPTMASFVQSMERRRDASEQLESAQILRMEAALAKAEGFPLKSR</sequence>
<feature type="signal peptide" evidence="1">
    <location>
        <begin position="1"/>
        <end position="34"/>
    </location>
</feature>
<evidence type="ECO:0000313" key="2">
    <source>
        <dbReference type="EMBL" id="CAK0809237.1"/>
    </source>
</evidence>
<dbReference type="Proteomes" id="UP001189429">
    <property type="component" value="Unassembled WGS sequence"/>
</dbReference>
<feature type="non-terminal residue" evidence="2">
    <location>
        <position position="301"/>
    </location>
</feature>
<accession>A0ABN9QSR2</accession>
<proteinExistence type="predicted"/>
<gene>
    <name evidence="2" type="ORF">PCOR1329_LOCUS14542</name>
</gene>